<dbReference type="GO" id="GO:0005744">
    <property type="term" value="C:TIM23 mitochondrial import inner membrane translocase complex"/>
    <property type="evidence" value="ECO:0000318"/>
    <property type="project" value="GO_Central"/>
</dbReference>
<keyword evidence="3 6" id="KW-0812">Transmembrane</keyword>
<keyword evidence="8" id="KW-1185">Reference proteome</keyword>
<dbReference type="Proteomes" id="UP000001064">
    <property type="component" value="Unassembled WGS sequence"/>
</dbReference>
<comment type="similarity">
    <text evidence="2">Belongs to the MGR2 family.</text>
</comment>
<accession>F0ZAD8</accession>
<evidence type="ECO:0000313" key="7">
    <source>
        <dbReference type="EMBL" id="EGC39107.1"/>
    </source>
</evidence>
<dbReference type="OrthoDB" id="5409308at2759"/>
<name>F0ZAD8_DICPU</name>
<feature type="non-terminal residue" evidence="7">
    <location>
        <position position="63"/>
    </location>
</feature>
<dbReference type="GO" id="GO:0045039">
    <property type="term" value="P:protein insertion into mitochondrial inner membrane"/>
    <property type="evidence" value="ECO:0000318"/>
    <property type="project" value="GO_Central"/>
</dbReference>
<organism evidence="7 8">
    <name type="scientific">Dictyostelium purpureum</name>
    <name type="common">Slime mold</name>
    <dbReference type="NCBI Taxonomy" id="5786"/>
    <lineage>
        <taxon>Eukaryota</taxon>
        <taxon>Amoebozoa</taxon>
        <taxon>Evosea</taxon>
        <taxon>Eumycetozoa</taxon>
        <taxon>Dictyostelia</taxon>
        <taxon>Dictyosteliales</taxon>
        <taxon>Dictyosteliaceae</taxon>
        <taxon>Dictyostelium</taxon>
    </lineage>
</organism>
<feature type="transmembrane region" description="Helical" evidence="6">
    <location>
        <begin position="6"/>
        <end position="25"/>
    </location>
</feature>
<dbReference type="KEGG" id="dpp:DICPUDRAFT_13167"/>
<reference evidence="8" key="1">
    <citation type="journal article" date="2011" name="Genome Biol.">
        <title>Comparative genomics of the social amoebae Dictyostelium discoideum and Dictyostelium purpureum.</title>
        <authorList>
            <consortium name="US DOE Joint Genome Institute (JGI-PGF)"/>
            <person name="Sucgang R."/>
            <person name="Kuo A."/>
            <person name="Tian X."/>
            <person name="Salerno W."/>
            <person name="Parikh A."/>
            <person name="Feasley C.L."/>
            <person name="Dalin E."/>
            <person name="Tu H."/>
            <person name="Huang E."/>
            <person name="Barry K."/>
            <person name="Lindquist E."/>
            <person name="Shapiro H."/>
            <person name="Bruce D."/>
            <person name="Schmutz J."/>
            <person name="Salamov A."/>
            <person name="Fey P."/>
            <person name="Gaudet P."/>
            <person name="Anjard C."/>
            <person name="Babu M.M."/>
            <person name="Basu S."/>
            <person name="Bushmanova Y."/>
            <person name="van der Wel H."/>
            <person name="Katoh-Kurasawa M."/>
            <person name="Dinh C."/>
            <person name="Coutinho P.M."/>
            <person name="Saito T."/>
            <person name="Elias M."/>
            <person name="Schaap P."/>
            <person name="Kay R.R."/>
            <person name="Henrissat B."/>
            <person name="Eichinger L."/>
            <person name="Rivero F."/>
            <person name="Putnam N.H."/>
            <person name="West C.M."/>
            <person name="Loomis W.F."/>
            <person name="Chisholm R.L."/>
            <person name="Shaulsky G."/>
            <person name="Strassmann J.E."/>
            <person name="Queller D.C."/>
            <person name="Kuspa A."/>
            <person name="Grigoriev I.V."/>
        </authorList>
    </citation>
    <scope>NUCLEOTIDE SEQUENCE [LARGE SCALE GENOMIC DNA]</scope>
    <source>
        <strain evidence="8">QSDP1</strain>
    </source>
</reference>
<evidence type="ECO:0000256" key="1">
    <source>
        <dbReference type="ARBA" id="ARBA00004370"/>
    </source>
</evidence>
<dbReference type="InterPro" id="IPR018450">
    <property type="entry name" value="Romo1/Mgr2"/>
</dbReference>
<dbReference type="InParanoid" id="F0ZAD8"/>
<dbReference type="SMART" id="SM01378">
    <property type="entry name" value="Romo1"/>
    <property type="match status" value="1"/>
</dbReference>
<dbReference type="EMBL" id="GL870963">
    <property type="protein sequence ID" value="EGC39107.1"/>
    <property type="molecule type" value="Genomic_DNA"/>
</dbReference>
<dbReference type="AlphaFoldDB" id="F0ZAD8"/>
<dbReference type="GO" id="GO:0030150">
    <property type="term" value="P:protein import into mitochondrial matrix"/>
    <property type="evidence" value="ECO:0000318"/>
    <property type="project" value="GO_Central"/>
</dbReference>
<comment type="subcellular location">
    <subcellularLocation>
        <location evidence="1">Membrane</location>
    </subcellularLocation>
</comment>
<dbReference type="GeneID" id="10510291"/>
<evidence type="ECO:0000256" key="6">
    <source>
        <dbReference type="SAM" id="Phobius"/>
    </source>
</evidence>
<sequence length="63" mass="6710">IQMGFLMGAAVGTSLGAIYMSLMLLPRGVRGREFFSLMGKASLKMALTFGSFMSIGGALRCEE</sequence>
<protein>
    <recommendedName>
        <fullName evidence="9">Reactive oxygen species modulator 1</fullName>
    </recommendedName>
</protein>
<evidence type="ECO:0000256" key="3">
    <source>
        <dbReference type="ARBA" id="ARBA00022692"/>
    </source>
</evidence>
<dbReference type="PANTHER" id="PTHR28525">
    <property type="entry name" value="REACTIVE OXYGEN SPECIES MODULATOR 1"/>
    <property type="match status" value="1"/>
</dbReference>
<dbReference type="VEuPathDB" id="AmoebaDB:DICPUDRAFT_13167"/>
<evidence type="ECO:0000256" key="5">
    <source>
        <dbReference type="ARBA" id="ARBA00023136"/>
    </source>
</evidence>
<evidence type="ECO:0008006" key="9">
    <source>
        <dbReference type="Google" id="ProtNLM"/>
    </source>
</evidence>
<dbReference type="PANTHER" id="PTHR28525:SF1">
    <property type="entry name" value="REACTIVE OXYGEN SPECIES MODULATOR 1"/>
    <property type="match status" value="1"/>
</dbReference>
<evidence type="ECO:0000313" key="8">
    <source>
        <dbReference type="Proteomes" id="UP000001064"/>
    </source>
</evidence>
<evidence type="ECO:0000256" key="2">
    <source>
        <dbReference type="ARBA" id="ARBA00007839"/>
    </source>
</evidence>
<dbReference type="STRING" id="5786.F0ZAD8"/>
<keyword evidence="5 6" id="KW-0472">Membrane</keyword>
<gene>
    <name evidence="7" type="ORF">DICPUDRAFT_13167</name>
</gene>
<feature type="non-terminal residue" evidence="7">
    <location>
        <position position="1"/>
    </location>
</feature>
<keyword evidence="4 6" id="KW-1133">Transmembrane helix</keyword>
<proteinExistence type="inferred from homology"/>
<dbReference type="Pfam" id="PF10247">
    <property type="entry name" value="Romo1"/>
    <property type="match status" value="1"/>
</dbReference>
<dbReference type="RefSeq" id="XP_003284359.1">
    <property type="nucleotide sequence ID" value="XM_003284311.1"/>
</dbReference>
<evidence type="ECO:0000256" key="4">
    <source>
        <dbReference type="ARBA" id="ARBA00022989"/>
    </source>
</evidence>